<accession>M4N6C5</accession>
<protein>
    <submittedName>
        <fullName evidence="1">RNA polymerase beta subunit</fullName>
    </submittedName>
</protein>
<organism evidence="1">
    <name type="scientific">Leptospira sp. DOB12</name>
    <dbReference type="NCBI Taxonomy" id="1301937"/>
    <lineage>
        <taxon>Bacteria</taxon>
        <taxon>Pseudomonadati</taxon>
        <taxon>Spirochaetota</taxon>
        <taxon>Spirochaetia</taxon>
        <taxon>Leptospirales</taxon>
        <taxon>Leptospiraceae</taxon>
        <taxon>Leptospira</taxon>
    </lineage>
</organism>
<feature type="non-terminal residue" evidence="1">
    <location>
        <position position="153"/>
    </location>
</feature>
<evidence type="ECO:0000313" key="1">
    <source>
        <dbReference type="EMBL" id="AGG79466.1"/>
    </source>
</evidence>
<dbReference type="EMBL" id="KC282886">
    <property type="protein sequence ID" value="AGG79466.1"/>
    <property type="molecule type" value="Genomic_DNA"/>
</dbReference>
<reference evidence="1" key="1">
    <citation type="submission" date="2012-12" db="EMBL/GenBank/DDBJ databases">
        <title>Genetic typing of Leptospira.</title>
        <authorList>
            <person name="Chandan S."/>
            <person name="Umesha S."/>
            <person name="Balamurugan V."/>
            <person name="Sushma A."/>
        </authorList>
    </citation>
    <scope>NUCLEOTIDE SEQUENCE</scope>
    <source>
        <strain evidence="1">DOB12</strain>
    </source>
</reference>
<name>M4N6C5_9LEPT</name>
<gene>
    <name evidence="1" type="primary">rpoB</name>
</gene>
<dbReference type="AlphaFoldDB" id="M4N6C5"/>
<proteinExistence type="predicted"/>
<sequence>MQDVSILIHSLTQNDLAGESGSSANFFSGRDKRLVLLQTGSQAVFSNASVIRGHFDFLFAYFGYSSVDFGVNHADYGSLVEASTLVGLLEFSKIVGIGFFSALAFYDHLLRIHIFHDSVVSGDDTDSGIVSCTGFHTGSHERSLLAKKRNRLT</sequence>